<comment type="caution">
    <text evidence="1">The sequence shown here is derived from an EMBL/GenBank/DDBJ whole genome shotgun (WGS) entry which is preliminary data.</text>
</comment>
<proteinExistence type="predicted"/>
<evidence type="ECO:0000313" key="1">
    <source>
        <dbReference type="EMBL" id="KAF2608430.1"/>
    </source>
</evidence>
<dbReference type="Proteomes" id="UP000712281">
    <property type="component" value="Unassembled WGS sequence"/>
</dbReference>
<evidence type="ECO:0000313" key="2">
    <source>
        <dbReference type="Proteomes" id="UP000712281"/>
    </source>
</evidence>
<dbReference type="EMBL" id="QGKW02000276">
    <property type="protein sequence ID" value="KAF2608430.1"/>
    <property type="molecule type" value="Genomic_DNA"/>
</dbReference>
<gene>
    <name evidence="1" type="ORF">F2Q68_00043458</name>
</gene>
<dbReference type="AlphaFoldDB" id="A0A8S9LK37"/>
<protein>
    <submittedName>
        <fullName evidence="1">Uncharacterized protein</fullName>
    </submittedName>
</protein>
<accession>A0A8S9LK37</accession>
<organism evidence="1 2">
    <name type="scientific">Brassica cretica</name>
    <name type="common">Mustard</name>
    <dbReference type="NCBI Taxonomy" id="69181"/>
    <lineage>
        <taxon>Eukaryota</taxon>
        <taxon>Viridiplantae</taxon>
        <taxon>Streptophyta</taxon>
        <taxon>Embryophyta</taxon>
        <taxon>Tracheophyta</taxon>
        <taxon>Spermatophyta</taxon>
        <taxon>Magnoliopsida</taxon>
        <taxon>eudicotyledons</taxon>
        <taxon>Gunneridae</taxon>
        <taxon>Pentapetalae</taxon>
        <taxon>rosids</taxon>
        <taxon>malvids</taxon>
        <taxon>Brassicales</taxon>
        <taxon>Brassicaceae</taxon>
        <taxon>Brassiceae</taxon>
        <taxon>Brassica</taxon>
    </lineage>
</organism>
<reference evidence="1" key="1">
    <citation type="submission" date="2019-12" db="EMBL/GenBank/DDBJ databases">
        <title>Genome sequencing and annotation of Brassica cretica.</title>
        <authorList>
            <person name="Studholme D.J."/>
            <person name="Sarris P.F."/>
        </authorList>
    </citation>
    <scope>NUCLEOTIDE SEQUENCE</scope>
    <source>
        <strain evidence="1">PFS-001/15</strain>
        <tissue evidence="1">Leaf</tissue>
    </source>
</reference>
<sequence length="167" mass="18968">MDSYQYLQKNNSSSCNNFFFAGANVTVEEVHSASVVSDPLSVFLLVIVTHVLLSTHQKNKKESDKVDRIVDEMGHQITKGCKTFKNYLIVREVFVLLQNSEPYIDGAGTEPDHAIRTTAHVWESGRPVDESHLPWEEDMSRRLSESCFWWCAAAALDLYFPFIAVQP</sequence>
<name>A0A8S9LK37_BRACR</name>